<name>A0A4R3JW93_9PROT</name>
<dbReference type="OrthoDB" id="1787337at2"/>
<keyword evidence="1" id="KW-0129">CBS domain</keyword>
<dbReference type="EMBL" id="SLZY01000005">
    <property type="protein sequence ID" value="TCS72375.1"/>
    <property type="molecule type" value="Genomic_DNA"/>
</dbReference>
<gene>
    <name evidence="3" type="ORF">EDC61_10529</name>
</gene>
<dbReference type="RefSeq" id="WP_126463393.1">
    <property type="nucleotide sequence ID" value="NZ_AP018721.1"/>
</dbReference>
<dbReference type="PROSITE" id="PS51371">
    <property type="entry name" value="CBS"/>
    <property type="match status" value="2"/>
</dbReference>
<dbReference type="Proteomes" id="UP000295135">
    <property type="component" value="Unassembled WGS sequence"/>
</dbReference>
<dbReference type="SMART" id="SM00116">
    <property type="entry name" value="CBS"/>
    <property type="match status" value="2"/>
</dbReference>
<dbReference type="Gene3D" id="3.10.580.10">
    <property type="entry name" value="CBS-domain"/>
    <property type="match status" value="1"/>
</dbReference>
<accession>A0A4R3JW93</accession>
<dbReference type="AlphaFoldDB" id="A0A4R3JW93"/>
<reference evidence="3 4" key="1">
    <citation type="submission" date="2019-03" db="EMBL/GenBank/DDBJ databases">
        <title>Genomic Encyclopedia of Type Strains, Phase IV (KMG-IV): sequencing the most valuable type-strain genomes for metagenomic binning, comparative biology and taxonomic classification.</title>
        <authorList>
            <person name="Goeker M."/>
        </authorList>
    </citation>
    <scope>NUCLEOTIDE SEQUENCE [LARGE SCALE GENOMIC DNA]</scope>
    <source>
        <strain evidence="3 4">DSM 103923</strain>
    </source>
</reference>
<evidence type="ECO:0000259" key="2">
    <source>
        <dbReference type="PROSITE" id="PS51371"/>
    </source>
</evidence>
<evidence type="ECO:0000313" key="4">
    <source>
        <dbReference type="Proteomes" id="UP000295135"/>
    </source>
</evidence>
<dbReference type="Pfam" id="PF00571">
    <property type="entry name" value="CBS"/>
    <property type="match status" value="2"/>
</dbReference>
<proteinExistence type="predicted"/>
<sequence length="171" mass="19038">MPLSKSIKDICIPLAEYPHLQDTASLKDAFTVLREAFTTGKRYRHILVLNAKGQLTGILGMRDILRGLFPDYLRTKEHPRHQDPIPDFPALTLIWAETCQSQCPAAAENPIKGFMGSIPAKVNIDDPLTKAAYLLVVHDISMLPVVEGERLVGVVRMIDVFNEAAKLVLHD</sequence>
<keyword evidence="4" id="KW-1185">Reference proteome</keyword>
<dbReference type="InterPro" id="IPR046342">
    <property type="entry name" value="CBS_dom_sf"/>
</dbReference>
<dbReference type="InterPro" id="IPR000644">
    <property type="entry name" value="CBS_dom"/>
</dbReference>
<protein>
    <submittedName>
        <fullName evidence="3">CBS domain protein</fullName>
    </submittedName>
</protein>
<evidence type="ECO:0000256" key="1">
    <source>
        <dbReference type="PROSITE-ProRule" id="PRU00703"/>
    </source>
</evidence>
<feature type="domain" description="CBS" evidence="2">
    <location>
        <begin position="115"/>
        <end position="171"/>
    </location>
</feature>
<dbReference type="SUPFAM" id="SSF54631">
    <property type="entry name" value="CBS-domain pair"/>
    <property type="match status" value="1"/>
</dbReference>
<evidence type="ECO:0000313" key="3">
    <source>
        <dbReference type="EMBL" id="TCS72375.1"/>
    </source>
</evidence>
<comment type="caution">
    <text evidence="3">The sequence shown here is derived from an EMBL/GenBank/DDBJ whole genome shotgun (WGS) entry which is preliminary data.</text>
</comment>
<organism evidence="3 4">
    <name type="scientific">Sulfuritortus calidifontis</name>
    <dbReference type="NCBI Taxonomy" id="1914471"/>
    <lineage>
        <taxon>Bacteria</taxon>
        <taxon>Pseudomonadati</taxon>
        <taxon>Pseudomonadota</taxon>
        <taxon>Betaproteobacteria</taxon>
        <taxon>Nitrosomonadales</taxon>
        <taxon>Thiobacillaceae</taxon>
        <taxon>Sulfuritortus</taxon>
    </lineage>
</organism>
<feature type="domain" description="CBS" evidence="2">
    <location>
        <begin position="11"/>
        <end position="80"/>
    </location>
</feature>